<gene>
    <name evidence="2" type="ORF">BIW11_03388</name>
</gene>
<sequence length="322" mass="36702">MISKEDAREEIERGRRPAIGTNSHFFDLEAGDQQPTNNRRTANTSSSHSPCPQDTRPADDRLVNVLRERRHLLSRSTAQKTLLSSSTPLRPDRGADAGNQVVEKRLKDVVANRKVDTQRQISVERRSEDEALPAWSGRNIGTSQEINLRAQRAFETHHTVELRISSGLEFCFKFEHLDSPLKKSTLDQFLRSAQARLRDMLFWHGKPLEEGRQSCSNENCVGLEAYLDCWVELEAALLKAEQYEGSSSHPFFVRLLAARLYELLRVPTCTLGTVWLDSELDPNDLYSFFCKDNLSWERRTVQAIIETASALRKALPKCVHVK</sequence>
<evidence type="ECO:0000256" key="1">
    <source>
        <dbReference type="SAM" id="MobiDB-lite"/>
    </source>
</evidence>
<keyword evidence="3" id="KW-1185">Reference proteome</keyword>
<evidence type="ECO:0000313" key="3">
    <source>
        <dbReference type="Proteomes" id="UP000192247"/>
    </source>
</evidence>
<accession>A0A1V9XMU9</accession>
<dbReference type="AlphaFoldDB" id="A0A1V9XMU9"/>
<evidence type="ECO:0000313" key="2">
    <source>
        <dbReference type="EMBL" id="OQR74678.1"/>
    </source>
</evidence>
<reference evidence="2 3" key="1">
    <citation type="journal article" date="2017" name="Gigascience">
        <title>Draft genome of the honey bee ectoparasitic mite, Tropilaelaps mercedesae, is shaped by the parasitic life history.</title>
        <authorList>
            <person name="Dong X."/>
            <person name="Armstrong S.D."/>
            <person name="Xia D."/>
            <person name="Makepeace B.L."/>
            <person name="Darby A.C."/>
            <person name="Kadowaki T."/>
        </authorList>
    </citation>
    <scope>NUCLEOTIDE SEQUENCE [LARGE SCALE GENOMIC DNA]</scope>
    <source>
        <strain evidence="2">Wuxi-XJTLU</strain>
    </source>
</reference>
<feature type="compositionally biased region" description="Polar residues" evidence="1">
    <location>
        <begin position="76"/>
        <end position="88"/>
    </location>
</feature>
<dbReference type="OrthoDB" id="435460at2759"/>
<feature type="region of interest" description="Disordered" evidence="1">
    <location>
        <begin position="76"/>
        <end position="97"/>
    </location>
</feature>
<feature type="region of interest" description="Disordered" evidence="1">
    <location>
        <begin position="1"/>
        <end position="59"/>
    </location>
</feature>
<name>A0A1V9XMU9_9ACAR</name>
<dbReference type="Proteomes" id="UP000192247">
    <property type="component" value="Unassembled WGS sequence"/>
</dbReference>
<organism evidence="2 3">
    <name type="scientific">Tropilaelaps mercedesae</name>
    <dbReference type="NCBI Taxonomy" id="418985"/>
    <lineage>
        <taxon>Eukaryota</taxon>
        <taxon>Metazoa</taxon>
        <taxon>Ecdysozoa</taxon>
        <taxon>Arthropoda</taxon>
        <taxon>Chelicerata</taxon>
        <taxon>Arachnida</taxon>
        <taxon>Acari</taxon>
        <taxon>Parasitiformes</taxon>
        <taxon>Mesostigmata</taxon>
        <taxon>Gamasina</taxon>
        <taxon>Dermanyssoidea</taxon>
        <taxon>Laelapidae</taxon>
        <taxon>Tropilaelaps</taxon>
    </lineage>
</organism>
<dbReference type="InParanoid" id="A0A1V9XMU9"/>
<feature type="compositionally biased region" description="Basic and acidic residues" evidence="1">
    <location>
        <begin position="1"/>
        <end position="15"/>
    </location>
</feature>
<protein>
    <submittedName>
        <fullName evidence="2">Uncharacterized protein</fullName>
    </submittedName>
</protein>
<feature type="compositionally biased region" description="Polar residues" evidence="1">
    <location>
        <begin position="33"/>
        <end position="52"/>
    </location>
</feature>
<proteinExistence type="predicted"/>
<dbReference type="EMBL" id="MNPL01007581">
    <property type="protein sequence ID" value="OQR74678.1"/>
    <property type="molecule type" value="Genomic_DNA"/>
</dbReference>
<comment type="caution">
    <text evidence="2">The sequence shown here is derived from an EMBL/GenBank/DDBJ whole genome shotgun (WGS) entry which is preliminary data.</text>
</comment>